<reference evidence="1" key="1">
    <citation type="submission" date="2021-10" db="EMBL/GenBank/DDBJ databases">
        <title>The complete genome sequence of Leeia sp. TBRC 13508.</title>
        <authorList>
            <person name="Charoenyingcharoen P."/>
            <person name="Yukphan P."/>
        </authorList>
    </citation>
    <scope>NUCLEOTIDE SEQUENCE</scope>
    <source>
        <strain evidence="1">TBRC 13508</strain>
    </source>
</reference>
<organism evidence="1 2">
    <name type="scientific">Leeia speluncae</name>
    <dbReference type="NCBI Taxonomy" id="2884804"/>
    <lineage>
        <taxon>Bacteria</taxon>
        <taxon>Pseudomonadati</taxon>
        <taxon>Pseudomonadota</taxon>
        <taxon>Betaproteobacteria</taxon>
        <taxon>Neisseriales</taxon>
        <taxon>Leeiaceae</taxon>
        <taxon>Leeia</taxon>
    </lineage>
</organism>
<name>A0ABS8D2B4_9NEIS</name>
<dbReference type="RefSeq" id="WP_227177932.1">
    <property type="nucleotide sequence ID" value="NZ_JAJBZT010000001.1"/>
</dbReference>
<dbReference type="EMBL" id="JAJBZT010000001">
    <property type="protein sequence ID" value="MCB6182322.1"/>
    <property type="molecule type" value="Genomic_DNA"/>
</dbReference>
<evidence type="ECO:0000313" key="2">
    <source>
        <dbReference type="Proteomes" id="UP001165395"/>
    </source>
</evidence>
<dbReference type="Pfam" id="PF05069">
    <property type="entry name" value="Phage_tail_S"/>
    <property type="match status" value="1"/>
</dbReference>
<accession>A0ABS8D2B4</accession>
<comment type="caution">
    <text evidence="1">The sequence shown here is derived from an EMBL/GenBank/DDBJ whole genome shotgun (WGS) entry which is preliminary data.</text>
</comment>
<dbReference type="NCBIfam" id="TIGR01635">
    <property type="entry name" value="tail_comp_S"/>
    <property type="match status" value="1"/>
</dbReference>
<evidence type="ECO:0000313" key="1">
    <source>
        <dbReference type="EMBL" id="MCB6182322.1"/>
    </source>
</evidence>
<sequence length="166" mass="17459">MFEVEIQEEPLLDALEHLSRLGSDSSPVMASIAAVLASHTEANFAAGGIPTWKAKIDGTAATLQDTGQLAASVQAGSSSTEAWIGSNKVYAAIHQFGGKTKPHVIRAKNKKALAFGGRVVKQVNHPGSNIPARPFLPINANGVLQPDAQIDVLDVIEAFLNQKIGL</sequence>
<dbReference type="InterPro" id="IPR006522">
    <property type="entry name" value="Phage_virion_morphogenesis"/>
</dbReference>
<dbReference type="Proteomes" id="UP001165395">
    <property type="component" value="Unassembled WGS sequence"/>
</dbReference>
<protein>
    <submittedName>
        <fullName evidence="1">Phage virion morphogenesis protein</fullName>
    </submittedName>
</protein>
<proteinExistence type="predicted"/>
<keyword evidence="2" id="KW-1185">Reference proteome</keyword>
<gene>
    <name evidence="1" type="ORF">LIN78_01970</name>
</gene>